<dbReference type="STRING" id="582899.Hden_0630"/>
<dbReference type="InterPro" id="IPR004476">
    <property type="entry name" value="RNase_II/RNase_R"/>
</dbReference>
<evidence type="ECO:0000256" key="7">
    <source>
        <dbReference type="HAMAP-Rule" id="MF_01895"/>
    </source>
</evidence>
<dbReference type="PANTHER" id="PTHR23355">
    <property type="entry name" value="RIBONUCLEASE"/>
    <property type="match status" value="1"/>
</dbReference>
<proteinExistence type="inferred from homology"/>
<dbReference type="AlphaFoldDB" id="D8JSW6"/>
<dbReference type="NCBIfam" id="TIGR00358">
    <property type="entry name" value="3_prime_RNase"/>
    <property type="match status" value="1"/>
</dbReference>
<evidence type="ECO:0000256" key="6">
    <source>
        <dbReference type="ARBA" id="ARBA00022884"/>
    </source>
</evidence>
<dbReference type="PROSITE" id="PS50126">
    <property type="entry name" value="S1"/>
    <property type="match status" value="1"/>
</dbReference>
<dbReference type="Pfam" id="PF00773">
    <property type="entry name" value="RNB"/>
    <property type="match status" value="1"/>
</dbReference>
<keyword evidence="11" id="KW-1185">Reference proteome</keyword>
<evidence type="ECO:0000259" key="9">
    <source>
        <dbReference type="PROSITE" id="PS50126"/>
    </source>
</evidence>
<dbReference type="InterPro" id="IPR022966">
    <property type="entry name" value="RNase_II/R_CS"/>
</dbReference>
<dbReference type="Gene3D" id="2.40.50.140">
    <property type="entry name" value="Nucleic acid-binding proteins"/>
    <property type="match status" value="1"/>
</dbReference>
<evidence type="ECO:0000256" key="8">
    <source>
        <dbReference type="SAM" id="MobiDB-lite"/>
    </source>
</evidence>
<dbReference type="InterPro" id="IPR050180">
    <property type="entry name" value="RNR_Ribonuclease"/>
</dbReference>
<keyword evidence="6 7" id="KW-0694">RNA-binding</keyword>
<dbReference type="InterPro" id="IPR011805">
    <property type="entry name" value="RNase_R"/>
</dbReference>
<dbReference type="Pfam" id="PF17876">
    <property type="entry name" value="CSD2"/>
    <property type="match status" value="1"/>
</dbReference>
<keyword evidence="3 7" id="KW-0540">Nuclease</keyword>
<evidence type="ECO:0000313" key="10">
    <source>
        <dbReference type="EMBL" id="ADJ22451.1"/>
    </source>
</evidence>
<dbReference type="RefSeq" id="WP_013214668.1">
    <property type="nucleotide sequence ID" value="NC_014313.1"/>
</dbReference>
<dbReference type="NCBIfam" id="TIGR02063">
    <property type="entry name" value="RNase_R"/>
    <property type="match status" value="1"/>
</dbReference>
<gene>
    <name evidence="7" type="primary">rnr</name>
    <name evidence="10" type="ordered locus">Hden_0630</name>
</gene>
<dbReference type="GO" id="GO:0006402">
    <property type="term" value="P:mRNA catabolic process"/>
    <property type="evidence" value="ECO:0007669"/>
    <property type="project" value="TreeGrafter"/>
</dbReference>
<dbReference type="GO" id="GO:0005829">
    <property type="term" value="C:cytosol"/>
    <property type="evidence" value="ECO:0007669"/>
    <property type="project" value="TreeGrafter"/>
</dbReference>
<evidence type="ECO:0000313" key="11">
    <source>
        <dbReference type="Proteomes" id="UP000002033"/>
    </source>
</evidence>
<dbReference type="SUPFAM" id="SSF50249">
    <property type="entry name" value="Nucleic acid-binding proteins"/>
    <property type="match status" value="2"/>
</dbReference>
<dbReference type="EC" id="3.1.13.1" evidence="7"/>
<comment type="catalytic activity">
    <reaction evidence="1 7">
        <text>Exonucleolytic cleavage in the 3'- to 5'-direction to yield nucleoside 5'-phosphates.</text>
        <dbReference type="EC" id="3.1.13.1"/>
    </reaction>
</comment>
<organism evidence="10 11">
    <name type="scientific">Hyphomicrobium denitrificans (strain ATCC 51888 / DSM 1869 / NCIMB 11706 / TK 0415)</name>
    <dbReference type="NCBI Taxonomy" id="582899"/>
    <lineage>
        <taxon>Bacteria</taxon>
        <taxon>Pseudomonadati</taxon>
        <taxon>Pseudomonadota</taxon>
        <taxon>Alphaproteobacteria</taxon>
        <taxon>Hyphomicrobiales</taxon>
        <taxon>Hyphomicrobiaceae</taxon>
        <taxon>Hyphomicrobium</taxon>
    </lineage>
</organism>
<evidence type="ECO:0000256" key="5">
    <source>
        <dbReference type="ARBA" id="ARBA00022839"/>
    </source>
</evidence>
<protein>
    <recommendedName>
        <fullName evidence="7">Ribonuclease R</fullName>
        <shortName evidence="7">RNase R</shortName>
        <ecNumber evidence="7">3.1.13.1</ecNumber>
    </recommendedName>
</protein>
<evidence type="ECO:0000256" key="3">
    <source>
        <dbReference type="ARBA" id="ARBA00022722"/>
    </source>
</evidence>
<dbReference type="GO" id="GO:0003723">
    <property type="term" value="F:RNA binding"/>
    <property type="evidence" value="ECO:0007669"/>
    <property type="project" value="UniProtKB-UniRule"/>
</dbReference>
<dbReference type="Proteomes" id="UP000002033">
    <property type="component" value="Chromosome"/>
</dbReference>
<evidence type="ECO:0000256" key="2">
    <source>
        <dbReference type="ARBA" id="ARBA00022490"/>
    </source>
</evidence>
<dbReference type="SMART" id="SM00316">
    <property type="entry name" value="S1"/>
    <property type="match status" value="1"/>
</dbReference>
<dbReference type="SMART" id="SM00955">
    <property type="entry name" value="RNB"/>
    <property type="match status" value="1"/>
</dbReference>
<name>D8JSW6_HYPDA</name>
<keyword evidence="2 7" id="KW-0963">Cytoplasm</keyword>
<comment type="similarity">
    <text evidence="7">Belongs to the RNR ribonuclease family. RNase R subfamily.</text>
</comment>
<dbReference type="InterPro" id="IPR040476">
    <property type="entry name" value="CSD2"/>
</dbReference>
<sequence>MKQKLRGKTPRGKPQGAARVATDRGLPSKEQILEFLNSAQGKAGKREIARAFGVSGGARIALKRILAEMAADGTLTGDKKHLKEKGKLPPVTTLEVTGRDADGDLIAKPLQWDEDEGKRPTVRLSLSARSADNDIGIGDRVLAKLTRLPRATGGGAIFEATPIKKLPKEKRRLLGIFRASKRGGGTIEPIDRKELKSWPILPDDMGEASDGDLVRFELVRRGRFATPRAEIVESLGNPDDQRQISLIAIHAHGIPEDFPESVLKECETLSAPTMDRREDLRAVPLLTIDPVDARDHDDAVHAEFDSDPKNEGGFIVTVAIADVAHYIRPGSKIDREAQLRGNSVYFPDRVVPMLPEKISNDLCSLREGEERACLAVHLVFDRHGEKRRHKFVRAMMRSAAKLSYQEAQAAIDGQPSEKCEPLMERALKPLWAAYRAVAIARDKRGPLDLDLPERRIVLDDKGRVARVVTPERLDAHRLIEEFMIQANVAAAETLEEKRLPLVYRVHDAPSAEKLKGLRDFLETLDMKVPHAGALRPEAFNKVLEQAKNLPVPDLISEVILRSQSQAEYTPKNIGHFGLNLVRYAHFTSPIRRYADLIVHRALIRALDLGPDGLTDEEIPHLASVAKAISDTERRAMSAERETTDRLIAAHLADRIGATFPARIAGVTRSGLFVRLKDTGADGYIPISSLGDDYYHHIEASHALVGARTGAGYRLGDTVEVRLLEAIPSAGALRFEMLTPASRGNFAALKAGTRGAPRRRFGKFQRRR</sequence>
<dbReference type="InterPro" id="IPR001900">
    <property type="entry name" value="RNase_II/R"/>
</dbReference>
<dbReference type="InterPro" id="IPR003029">
    <property type="entry name" value="S1_domain"/>
</dbReference>
<keyword evidence="5 7" id="KW-0269">Exonuclease</keyword>
<keyword evidence="4 7" id="KW-0378">Hydrolase</keyword>
<dbReference type="eggNOG" id="COG0557">
    <property type="taxonomic scope" value="Bacteria"/>
</dbReference>
<dbReference type="KEGG" id="hdn:Hden_0630"/>
<comment type="subcellular location">
    <subcellularLocation>
        <location evidence="7">Cytoplasm</location>
    </subcellularLocation>
</comment>
<dbReference type="GO" id="GO:0008859">
    <property type="term" value="F:exoribonuclease II activity"/>
    <property type="evidence" value="ECO:0007669"/>
    <property type="project" value="UniProtKB-UniRule"/>
</dbReference>
<evidence type="ECO:0000256" key="4">
    <source>
        <dbReference type="ARBA" id="ARBA00022801"/>
    </source>
</evidence>
<comment type="function">
    <text evidence="7">3'-5' exoribonuclease that releases 5'-nucleoside monophosphates and is involved in maturation of structured RNAs.</text>
</comment>
<feature type="region of interest" description="Disordered" evidence="8">
    <location>
        <begin position="1"/>
        <end position="26"/>
    </location>
</feature>
<dbReference type="HOGENOM" id="CLU_002333_7_1_5"/>
<reference evidence="11" key="1">
    <citation type="journal article" date="2011" name="J. Bacteriol.">
        <title>Genome sequences of eight morphologically diverse alphaproteobacteria.</title>
        <authorList>
            <consortium name="US DOE Joint Genome Institute"/>
            <person name="Brown P.J."/>
            <person name="Kysela D.T."/>
            <person name="Buechlein A."/>
            <person name="Hemmerich C."/>
            <person name="Brun Y.V."/>
        </authorList>
    </citation>
    <scope>NUCLEOTIDE SEQUENCE [LARGE SCALE GENOMIC DNA]</scope>
    <source>
        <strain evidence="11">ATCC 51888 / DSM 1869 / NCIB 11706 / TK 0415</strain>
    </source>
</reference>
<feature type="compositionally biased region" description="Basic residues" evidence="8">
    <location>
        <begin position="1"/>
        <end position="11"/>
    </location>
</feature>
<dbReference type="EMBL" id="CP002083">
    <property type="protein sequence ID" value="ADJ22451.1"/>
    <property type="molecule type" value="Genomic_DNA"/>
</dbReference>
<accession>D8JSW6</accession>
<feature type="domain" description="S1 motif" evidence="9">
    <location>
        <begin position="656"/>
        <end position="737"/>
    </location>
</feature>
<dbReference type="CDD" id="cd04471">
    <property type="entry name" value="S1_RNase_R"/>
    <property type="match status" value="1"/>
</dbReference>
<dbReference type="InterPro" id="IPR012340">
    <property type="entry name" value="NA-bd_OB-fold"/>
</dbReference>
<dbReference type="Pfam" id="PF00575">
    <property type="entry name" value="S1"/>
    <property type="match status" value="1"/>
</dbReference>
<dbReference type="HAMAP" id="MF_01895">
    <property type="entry name" value="RNase_R"/>
    <property type="match status" value="1"/>
</dbReference>
<evidence type="ECO:0000256" key="1">
    <source>
        <dbReference type="ARBA" id="ARBA00001849"/>
    </source>
</evidence>
<dbReference type="PROSITE" id="PS01175">
    <property type="entry name" value="RIBONUCLEASE_II"/>
    <property type="match status" value="1"/>
</dbReference>
<dbReference type="PANTHER" id="PTHR23355:SF9">
    <property type="entry name" value="DIS3-LIKE EXONUCLEASE 2"/>
    <property type="match status" value="1"/>
</dbReference>